<proteinExistence type="predicted"/>
<dbReference type="EMBL" id="JAHOPB010000004">
    <property type="protein sequence ID" value="MBU8877236.1"/>
    <property type="molecule type" value="Genomic_DNA"/>
</dbReference>
<evidence type="ECO:0000259" key="1">
    <source>
        <dbReference type="PROSITE" id="PS50125"/>
    </source>
</evidence>
<organism evidence="2 3">
    <name type="scientific">Reyranella humidisoli</name>
    <dbReference type="NCBI Taxonomy" id="2849149"/>
    <lineage>
        <taxon>Bacteria</taxon>
        <taxon>Pseudomonadati</taxon>
        <taxon>Pseudomonadota</taxon>
        <taxon>Alphaproteobacteria</taxon>
        <taxon>Hyphomicrobiales</taxon>
        <taxon>Reyranellaceae</taxon>
        <taxon>Reyranella</taxon>
    </lineage>
</organism>
<dbReference type="PANTHER" id="PTHR43081">
    <property type="entry name" value="ADENYLATE CYCLASE, TERMINAL-DIFFERENTIATION SPECIFIC-RELATED"/>
    <property type="match status" value="1"/>
</dbReference>
<keyword evidence="3" id="KW-1185">Reference proteome</keyword>
<feature type="domain" description="Guanylate cyclase" evidence="1">
    <location>
        <begin position="239"/>
        <end position="377"/>
    </location>
</feature>
<dbReference type="InterPro" id="IPR050697">
    <property type="entry name" value="Adenylyl/Guanylyl_Cyclase_3/4"/>
</dbReference>
<dbReference type="SMART" id="SM00044">
    <property type="entry name" value="CYCc"/>
    <property type="match status" value="1"/>
</dbReference>
<sequence length="422" mass="45138">MPVARPDPAPRTYPASVSLHRRTDGGPAVAAGTSSIADVESWLLTDALGEEDVLPFFEQLCWRLVAAGLPLDRASLHVGTLHPQLYGFGWNWNRVDGLCDEVRVAEAALANDAYRRNPLFHVIEKGEAFRGRTGDAAQRYPLMAELALQGYVDYAAIPLRAGGAYHNAATVATKRAGGFSEAQFGELTRLLRLAALHVERHIALRIAANVLDTYLGAAAGGRVLRGSIKRGAGEPIRAIIWASDLRGFTDLADRLDGPDMIALLNGYFECLAGAVLAHDGEVLKFIGDGLLAVFPYSAFADQRATAAAALAAAESALQAIERLNGDPQAFADIPGWRPLRTGIALHDGEVFFGNVGAPERLDFTVIGRAVNAASRVEAFSKSVGRSIVITEPVMRLLDRPLVPLGEHELRGLAAPISIYGVP</sequence>
<protein>
    <submittedName>
        <fullName evidence="2">Adenylate/guanylate cyclase domain-containing protein</fullName>
    </submittedName>
</protein>
<name>A0ABS6ISA8_9HYPH</name>
<dbReference type="InterPro" id="IPR001054">
    <property type="entry name" value="A/G_cyclase"/>
</dbReference>
<comment type="caution">
    <text evidence="2">The sequence shown here is derived from an EMBL/GenBank/DDBJ whole genome shotgun (WGS) entry which is preliminary data.</text>
</comment>
<gene>
    <name evidence="2" type="ORF">KQ910_25940</name>
</gene>
<dbReference type="CDD" id="cd07302">
    <property type="entry name" value="CHD"/>
    <property type="match status" value="1"/>
</dbReference>
<evidence type="ECO:0000313" key="2">
    <source>
        <dbReference type="EMBL" id="MBU8877236.1"/>
    </source>
</evidence>
<reference evidence="2 3" key="1">
    <citation type="submission" date="2021-06" db="EMBL/GenBank/DDBJ databases">
        <authorList>
            <person name="Lee D.H."/>
        </authorList>
    </citation>
    <scope>NUCLEOTIDE SEQUENCE [LARGE SCALE GENOMIC DNA]</scope>
    <source>
        <strain evidence="2 3">MMS21-HV4-11</strain>
    </source>
</reference>
<dbReference type="Pfam" id="PF00211">
    <property type="entry name" value="Guanylate_cyc"/>
    <property type="match status" value="1"/>
</dbReference>
<accession>A0ABS6ISA8</accession>
<evidence type="ECO:0000313" key="3">
    <source>
        <dbReference type="Proteomes" id="UP000727907"/>
    </source>
</evidence>
<dbReference type="PROSITE" id="PS50125">
    <property type="entry name" value="GUANYLATE_CYCLASE_2"/>
    <property type="match status" value="1"/>
</dbReference>
<dbReference type="Proteomes" id="UP000727907">
    <property type="component" value="Unassembled WGS sequence"/>
</dbReference>
<dbReference type="PANTHER" id="PTHR43081:SF11">
    <property type="entry name" value="BLR2264 PROTEIN"/>
    <property type="match status" value="1"/>
</dbReference>